<evidence type="ECO:0000256" key="6">
    <source>
        <dbReference type="ARBA" id="ARBA00031700"/>
    </source>
</evidence>
<dbReference type="GO" id="GO:0031965">
    <property type="term" value="C:nuclear membrane"/>
    <property type="evidence" value="ECO:0007669"/>
    <property type="project" value="TreeGrafter"/>
</dbReference>
<gene>
    <name evidence="9" type="ORF">TTHERM_00209420</name>
</gene>
<dbReference type="PANTHER" id="PTHR31040">
    <property type="entry name" value="NURIM"/>
    <property type="match status" value="1"/>
</dbReference>
<feature type="transmembrane region" description="Helical" evidence="8">
    <location>
        <begin position="156"/>
        <end position="174"/>
    </location>
</feature>
<dbReference type="HOGENOM" id="CLU_887073_0_0_1"/>
<name>Q22N97_TETTS</name>
<protein>
    <recommendedName>
        <fullName evidence="7">Nuclear envelope membrane protein</fullName>
    </recommendedName>
    <alternativeName>
        <fullName evidence="6">Nuclear rim protein</fullName>
    </alternativeName>
</protein>
<evidence type="ECO:0000313" key="10">
    <source>
        <dbReference type="Proteomes" id="UP000009168"/>
    </source>
</evidence>
<evidence type="ECO:0000256" key="1">
    <source>
        <dbReference type="ARBA" id="ARBA00004141"/>
    </source>
</evidence>
<evidence type="ECO:0000313" key="9">
    <source>
        <dbReference type="EMBL" id="EAR86888.1"/>
    </source>
</evidence>
<keyword evidence="3 8" id="KW-0812">Transmembrane</keyword>
<comment type="similarity">
    <text evidence="2">Belongs to the nurim family.</text>
</comment>
<reference evidence="10" key="1">
    <citation type="journal article" date="2006" name="PLoS Biol.">
        <title>Macronuclear genome sequence of the ciliate Tetrahymena thermophila, a model eukaryote.</title>
        <authorList>
            <person name="Eisen J.A."/>
            <person name="Coyne R.S."/>
            <person name="Wu M."/>
            <person name="Wu D."/>
            <person name="Thiagarajan M."/>
            <person name="Wortman J.R."/>
            <person name="Badger J.H."/>
            <person name="Ren Q."/>
            <person name="Amedeo P."/>
            <person name="Jones K.M."/>
            <person name="Tallon L.J."/>
            <person name="Delcher A.L."/>
            <person name="Salzberg S.L."/>
            <person name="Silva J.C."/>
            <person name="Haas B.J."/>
            <person name="Majoros W.H."/>
            <person name="Farzad M."/>
            <person name="Carlton J.M."/>
            <person name="Smith R.K. Jr."/>
            <person name="Garg J."/>
            <person name="Pearlman R.E."/>
            <person name="Karrer K.M."/>
            <person name="Sun L."/>
            <person name="Manning G."/>
            <person name="Elde N.C."/>
            <person name="Turkewitz A.P."/>
            <person name="Asai D.J."/>
            <person name="Wilkes D.E."/>
            <person name="Wang Y."/>
            <person name="Cai H."/>
            <person name="Collins K."/>
            <person name="Stewart B.A."/>
            <person name="Lee S.R."/>
            <person name="Wilamowska K."/>
            <person name="Weinberg Z."/>
            <person name="Ruzzo W.L."/>
            <person name="Wloga D."/>
            <person name="Gaertig J."/>
            <person name="Frankel J."/>
            <person name="Tsao C.-C."/>
            <person name="Gorovsky M.A."/>
            <person name="Keeling P.J."/>
            <person name="Waller R.F."/>
            <person name="Patron N.J."/>
            <person name="Cherry J.M."/>
            <person name="Stover N.A."/>
            <person name="Krieger C.J."/>
            <person name="del Toro C."/>
            <person name="Ryder H.F."/>
            <person name="Williamson S.C."/>
            <person name="Barbeau R.A."/>
            <person name="Hamilton E.P."/>
            <person name="Orias E."/>
        </authorList>
    </citation>
    <scope>NUCLEOTIDE SEQUENCE [LARGE SCALE GENOMIC DNA]</scope>
    <source>
        <strain evidence="10">SB210</strain>
    </source>
</reference>
<dbReference type="RefSeq" id="XP_001007133.1">
    <property type="nucleotide sequence ID" value="XM_001007133.1"/>
</dbReference>
<evidence type="ECO:0000256" key="2">
    <source>
        <dbReference type="ARBA" id="ARBA00010631"/>
    </source>
</evidence>
<feature type="transmembrane region" description="Helical" evidence="8">
    <location>
        <begin position="124"/>
        <end position="144"/>
    </location>
</feature>
<feature type="transmembrane region" description="Helical" evidence="8">
    <location>
        <begin position="21"/>
        <end position="43"/>
    </location>
</feature>
<dbReference type="KEGG" id="tet:TTHERM_00209420"/>
<keyword evidence="4 8" id="KW-1133">Transmembrane helix</keyword>
<dbReference type="EMBL" id="GG662857">
    <property type="protein sequence ID" value="EAR86888.1"/>
    <property type="molecule type" value="Genomic_DNA"/>
</dbReference>
<evidence type="ECO:0000256" key="7">
    <source>
        <dbReference type="ARBA" id="ARBA00032957"/>
    </source>
</evidence>
<keyword evidence="5 8" id="KW-0472">Membrane</keyword>
<keyword evidence="10" id="KW-1185">Reference proteome</keyword>
<proteinExistence type="inferred from homology"/>
<evidence type="ECO:0000256" key="4">
    <source>
        <dbReference type="ARBA" id="ARBA00022989"/>
    </source>
</evidence>
<dbReference type="Gene3D" id="1.20.120.1630">
    <property type="match status" value="1"/>
</dbReference>
<evidence type="ECO:0000256" key="8">
    <source>
        <dbReference type="SAM" id="Phobius"/>
    </source>
</evidence>
<dbReference type="InParanoid" id="Q22N97"/>
<dbReference type="PANTHER" id="PTHR31040:SF1">
    <property type="entry name" value="NURIM"/>
    <property type="match status" value="1"/>
</dbReference>
<dbReference type="Proteomes" id="UP000009168">
    <property type="component" value="Unassembled WGS sequence"/>
</dbReference>
<accession>Q22N97</accession>
<dbReference type="OrthoDB" id="422086at2759"/>
<evidence type="ECO:0000256" key="5">
    <source>
        <dbReference type="ARBA" id="ARBA00023136"/>
    </source>
</evidence>
<feature type="transmembrane region" description="Helical" evidence="8">
    <location>
        <begin position="81"/>
        <end position="103"/>
    </location>
</feature>
<evidence type="ECO:0000256" key="3">
    <source>
        <dbReference type="ARBA" id="ARBA00022692"/>
    </source>
</evidence>
<dbReference type="InterPro" id="IPR033580">
    <property type="entry name" value="Nurim-like"/>
</dbReference>
<comment type="subcellular location">
    <subcellularLocation>
        <location evidence="1">Membrane</location>
        <topology evidence="1">Multi-pass membrane protein</topology>
    </subcellularLocation>
</comment>
<organism evidence="9 10">
    <name type="scientific">Tetrahymena thermophila (strain SB210)</name>
    <dbReference type="NCBI Taxonomy" id="312017"/>
    <lineage>
        <taxon>Eukaryota</taxon>
        <taxon>Sar</taxon>
        <taxon>Alveolata</taxon>
        <taxon>Ciliophora</taxon>
        <taxon>Intramacronucleata</taxon>
        <taxon>Oligohymenophorea</taxon>
        <taxon>Hymenostomatida</taxon>
        <taxon>Tetrahymenina</taxon>
        <taxon>Tetrahymenidae</taxon>
        <taxon>Tetrahymena</taxon>
    </lineage>
</organism>
<dbReference type="GeneID" id="7844163"/>
<dbReference type="OMA" id="WIVIHIL"/>
<dbReference type="AlphaFoldDB" id="Q22N97"/>
<sequence length="314" mass="36691">MRKQLENQGNTIKVKVNFLGKVMCATLTIWSNLTFLLFALFFINFQRDIPLYLNINLHVNGLFNLCDAVGLACDRYELKSIAISCLFNIFLILTFWIQHVLMAKLSFKLRVSQIFPEYLIIERPMYNLASQFIYIVSFSLWQPTDLVLYNFSQENIIIDIIAFVGVLIFLKSVYDLNEVADLTGFIFMKRVFSSKEIQFNQKYLPQDNSDAIKVSRIYRMCRHPMQFGTCLIILFGGKFWSISRIIYTLGLIAGINIGISYEESKLENLYDSYKKYKEEIPFRLIPNIFNLFKNSNSNTDQTEKFTNLKQEKAD</sequence>